<protein>
    <recommendedName>
        <fullName evidence="2">Endonuclease/exonuclease/phosphatase domain-containing protein</fullName>
    </recommendedName>
</protein>
<dbReference type="EMBL" id="JABSTU010000004">
    <property type="protein sequence ID" value="KAH8032810.1"/>
    <property type="molecule type" value="Genomic_DNA"/>
</dbReference>
<accession>A0A9J6EEU4</accession>
<dbReference type="Gene3D" id="3.60.10.10">
    <property type="entry name" value="Endonuclease/exonuclease/phosphatase"/>
    <property type="match status" value="1"/>
</dbReference>
<organism evidence="3 4">
    <name type="scientific">Rhipicephalus microplus</name>
    <name type="common">Cattle tick</name>
    <name type="synonym">Boophilus microplus</name>
    <dbReference type="NCBI Taxonomy" id="6941"/>
    <lineage>
        <taxon>Eukaryota</taxon>
        <taxon>Metazoa</taxon>
        <taxon>Ecdysozoa</taxon>
        <taxon>Arthropoda</taxon>
        <taxon>Chelicerata</taxon>
        <taxon>Arachnida</taxon>
        <taxon>Acari</taxon>
        <taxon>Parasitiformes</taxon>
        <taxon>Ixodida</taxon>
        <taxon>Ixodoidea</taxon>
        <taxon>Ixodidae</taxon>
        <taxon>Rhipicephalinae</taxon>
        <taxon>Rhipicephalus</taxon>
        <taxon>Boophilus</taxon>
    </lineage>
</organism>
<dbReference type="Proteomes" id="UP000821866">
    <property type="component" value="Chromosome 2"/>
</dbReference>
<dbReference type="Pfam" id="PF14529">
    <property type="entry name" value="Exo_endo_phos_2"/>
    <property type="match status" value="1"/>
</dbReference>
<reference evidence="3" key="1">
    <citation type="journal article" date="2020" name="Cell">
        <title>Large-Scale Comparative Analyses of Tick Genomes Elucidate Their Genetic Diversity and Vector Capacities.</title>
        <authorList>
            <consortium name="Tick Genome and Microbiome Consortium (TIGMIC)"/>
            <person name="Jia N."/>
            <person name="Wang J."/>
            <person name="Shi W."/>
            <person name="Du L."/>
            <person name="Sun Y."/>
            <person name="Zhan W."/>
            <person name="Jiang J.F."/>
            <person name="Wang Q."/>
            <person name="Zhang B."/>
            <person name="Ji P."/>
            <person name="Bell-Sakyi L."/>
            <person name="Cui X.M."/>
            <person name="Yuan T.T."/>
            <person name="Jiang B.G."/>
            <person name="Yang W.F."/>
            <person name="Lam T.T."/>
            <person name="Chang Q.C."/>
            <person name="Ding S.J."/>
            <person name="Wang X.J."/>
            <person name="Zhu J.G."/>
            <person name="Ruan X.D."/>
            <person name="Zhao L."/>
            <person name="Wei J.T."/>
            <person name="Ye R.Z."/>
            <person name="Que T.C."/>
            <person name="Du C.H."/>
            <person name="Zhou Y.H."/>
            <person name="Cheng J.X."/>
            <person name="Dai P.F."/>
            <person name="Guo W.B."/>
            <person name="Han X.H."/>
            <person name="Huang E.J."/>
            <person name="Li L.F."/>
            <person name="Wei W."/>
            <person name="Gao Y.C."/>
            <person name="Liu J.Z."/>
            <person name="Shao H.Z."/>
            <person name="Wang X."/>
            <person name="Wang C.C."/>
            <person name="Yang T.C."/>
            <person name="Huo Q.B."/>
            <person name="Li W."/>
            <person name="Chen H.Y."/>
            <person name="Chen S.E."/>
            <person name="Zhou L.G."/>
            <person name="Ni X.B."/>
            <person name="Tian J.H."/>
            <person name="Sheng Y."/>
            <person name="Liu T."/>
            <person name="Pan Y.S."/>
            <person name="Xia L.Y."/>
            <person name="Li J."/>
            <person name="Zhao F."/>
            <person name="Cao W.C."/>
        </authorList>
    </citation>
    <scope>NUCLEOTIDE SEQUENCE</scope>
    <source>
        <strain evidence="3">Rmic-2018</strain>
    </source>
</reference>
<dbReference type="GO" id="GO:0003824">
    <property type="term" value="F:catalytic activity"/>
    <property type="evidence" value="ECO:0007669"/>
    <property type="project" value="InterPro"/>
</dbReference>
<proteinExistence type="predicted"/>
<dbReference type="VEuPathDB" id="VectorBase:LOC119168343"/>
<evidence type="ECO:0000313" key="3">
    <source>
        <dbReference type="EMBL" id="KAH8032810.1"/>
    </source>
</evidence>
<dbReference type="InterPro" id="IPR005135">
    <property type="entry name" value="Endo/exonuclease/phosphatase"/>
</dbReference>
<feature type="region of interest" description="Disordered" evidence="1">
    <location>
        <begin position="71"/>
        <end position="94"/>
    </location>
</feature>
<feature type="domain" description="Endonuclease/exonuclease/phosphatase" evidence="2">
    <location>
        <begin position="94"/>
        <end position="180"/>
    </location>
</feature>
<dbReference type="SUPFAM" id="SSF56219">
    <property type="entry name" value="DNase I-like"/>
    <property type="match status" value="1"/>
</dbReference>
<dbReference type="AlphaFoldDB" id="A0A9J6EEU4"/>
<dbReference type="InterPro" id="IPR036691">
    <property type="entry name" value="Endo/exonu/phosph_ase_sf"/>
</dbReference>
<evidence type="ECO:0000256" key="1">
    <source>
        <dbReference type="SAM" id="MobiDB-lite"/>
    </source>
</evidence>
<gene>
    <name evidence="3" type="ORF">HPB51_001963</name>
</gene>
<evidence type="ECO:0000259" key="2">
    <source>
        <dbReference type="Pfam" id="PF14529"/>
    </source>
</evidence>
<name>A0A9J6EEU4_RHIMP</name>
<keyword evidence="4" id="KW-1185">Reference proteome</keyword>
<evidence type="ECO:0000313" key="4">
    <source>
        <dbReference type="Proteomes" id="UP000821866"/>
    </source>
</evidence>
<sequence length="201" mass="22626">MVGCAEKRGRIPAGSRLTRLGHLGKQQHTTSPRTHLNIQIQIQVQTGSLETTSLGVKVQKQNQDQAWDEIHLKGKDARSDNEAARRTEDPRQGENRLVIRGDFNTPHTQWEYGHSSKKGKKNLADLIQKAGLAILNEEASHNRIGAGPHRDTTPDLTLCKNAERITWEHTFEDLGCDHRIFSMTLGNLPTSNCKRTIRRVD</sequence>
<comment type="caution">
    <text evidence="3">The sequence shown here is derived from an EMBL/GenBank/DDBJ whole genome shotgun (WGS) entry which is preliminary data.</text>
</comment>
<reference evidence="3" key="2">
    <citation type="submission" date="2021-09" db="EMBL/GenBank/DDBJ databases">
        <authorList>
            <person name="Jia N."/>
            <person name="Wang J."/>
            <person name="Shi W."/>
            <person name="Du L."/>
            <person name="Sun Y."/>
            <person name="Zhan W."/>
            <person name="Jiang J."/>
            <person name="Wang Q."/>
            <person name="Zhang B."/>
            <person name="Ji P."/>
            <person name="Sakyi L.B."/>
            <person name="Cui X."/>
            <person name="Yuan T."/>
            <person name="Jiang B."/>
            <person name="Yang W."/>
            <person name="Lam T.T.-Y."/>
            <person name="Chang Q."/>
            <person name="Ding S."/>
            <person name="Wang X."/>
            <person name="Zhu J."/>
            <person name="Ruan X."/>
            <person name="Zhao L."/>
            <person name="Wei J."/>
            <person name="Que T."/>
            <person name="Du C."/>
            <person name="Cheng J."/>
            <person name="Dai P."/>
            <person name="Han X."/>
            <person name="Huang E."/>
            <person name="Gao Y."/>
            <person name="Liu J."/>
            <person name="Shao H."/>
            <person name="Ye R."/>
            <person name="Li L."/>
            <person name="Wei W."/>
            <person name="Wang X."/>
            <person name="Wang C."/>
            <person name="Huo Q."/>
            <person name="Li W."/>
            <person name="Guo W."/>
            <person name="Chen H."/>
            <person name="Chen S."/>
            <person name="Zhou L."/>
            <person name="Zhou L."/>
            <person name="Ni X."/>
            <person name="Tian J."/>
            <person name="Zhou Y."/>
            <person name="Sheng Y."/>
            <person name="Liu T."/>
            <person name="Pan Y."/>
            <person name="Xia L."/>
            <person name="Li J."/>
            <person name="Zhao F."/>
            <person name="Cao W."/>
        </authorList>
    </citation>
    <scope>NUCLEOTIDE SEQUENCE</scope>
    <source>
        <strain evidence="3">Rmic-2018</strain>
        <tissue evidence="3">Larvae</tissue>
    </source>
</reference>